<keyword evidence="3" id="KW-0472">Membrane</keyword>
<dbReference type="InterPro" id="IPR036271">
    <property type="entry name" value="Tet_transcr_reg_TetR-rel_C_sf"/>
</dbReference>
<reference evidence="5 6" key="1">
    <citation type="submission" date="2020-04" db="EMBL/GenBank/DDBJ databases">
        <authorList>
            <person name="Zhang R."/>
            <person name="Schippers A."/>
        </authorList>
    </citation>
    <scope>NUCLEOTIDE SEQUENCE [LARGE SCALE GENOMIC DNA]</scope>
    <source>
        <strain evidence="5 6">DSM 109850</strain>
    </source>
</reference>
<dbReference type="Pfam" id="PF00440">
    <property type="entry name" value="TetR_N"/>
    <property type="match status" value="1"/>
</dbReference>
<dbReference type="InterPro" id="IPR001647">
    <property type="entry name" value="HTH_TetR"/>
</dbReference>
<protein>
    <submittedName>
        <fullName evidence="5">TetR/AcrR family transcriptional regulator</fullName>
    </submittedName>
</protein>
<feature type="domain" description="HTH tetR-type" evidence="4">
    <location>
        <begin position="15"/>
        <end position="75"/>
    </location>
</feature>
<feature type="transmembrane region" description="Helical" evidence="3">
    <location>
        <begin position="141"/>
        <end position="162"/>
    </location>
</feature>
<gene>
    <name evidence="5" type="ORF">HIJ39_13960</name>
</gene>
<comment type="caution">
    <text evidence="5">The sequence shown here is derived from an EMBL/GenBank/DDBJ whole genome shotgun (WGS) entry which is preliminary data.</text>
</comment>
<dbReference type="Gene3D" id="1.10.357.10">
    <property type="entry name" value="Tetracycline Repressor, domain 2"/>
    <property type="match status" value="1"/>
</dbReference>
<dbReference type="PROSITE" id="PS50977">
    <property type="entry name" value="HTH_TETR_2"/>
    <property type="match status" value="1"/>
</dbReference>
<dbReference type="GO" id="GO:0003677">
    <property type="term" value="F:DNA binding"/>
    <property type="evidence" value="ECO:0007669"/>
    <property type="project" value="UniProtKB-UniRule"/>
</dbReference>
<proteinExistence type="predicted"/>
<evidence type="ECO:0000256" key="3">
    <source>
        <dbReference type="SAM" id="Phobius"/>
    </source>
</evidence>
<name>A0A7Y0Q3D4_9FIRM</name>
<feature type="DNA-binding region" description="H-T-H motif" evidence="2">
    <location>
        <begin position="38"/>
        <end position="57"/>
    </location>
</feature>
<dbReference type="SUPFAM" id="SSF46689">
    <property type="entry name" value="Homeodomain-like"/>
    <property type="match status" value="1"/>
</dbReference>
<dbReference type="PANTHER" id="PTHR30328">
    <property type="entry name" value="TRANSCRIPTIONAL REPRESSOR"/>
    <property type="match status" value="1"/>
</dbReference>
<evidence type="ECO:0000259" key="4">
    <source>
        <dbReference type="PROSITE" id="PS50977"/>
    </source>
</evidence>
<dbReference type="InterPro" id="IPR050109">
    <property type="entry name" value="HTH-type_TetR-like_transc_reg"/>
</dbReference>
<dbReference type="InterPro" id="IPR041467">
    <property type="entry name" value="Sco4008_C"/>
</dbReference>
<dbReference type="PANTHER" id="PTHR30328:SF54">
    <property type="entry name" value="HTH-TYPE TRANSCRIPTIONAL REPRESSOR SCO4008"/>
    <property type="match status" value="1"/>
</dbReference>
<keyword evidence="3" id="KW-0812">Transmembrane</keyword>
<evidence type="ECO:0000256" key="2">
    <source>
        <dbReference type="PROSITE-ProRule" id="PRU00335"/>
    </source>
</evidence>
<dbReference type="Proteomes" id="UP000533476">
    <property type="component" value="Unassembled WGS sequence"/>
</dbReference>
<evidence type="ECO:0000313" key="6">
    <source>
        <dbReference type="Proteomes" id="UP000533476"/>
    </source>
</evidence>
<evidence type="ECO:0000256" key="1">
    <source>
        <dbReference type="ARBA" id="ARBA00023125"/>
    </source>
</evidence>
<organism evidence="5 6">
    <name type="scientific">Sulfobacillus harzensis</name>
    <dbReference type="NCBI Taxonomy" id="2729629"/>
    <lineage>
        <taxon>Bacteria</taxon>
        <taxon>Bacillati</taxon>
        <taxon>Bacillota</taxon>
        <taxon>Clostridia</taxon>
        <taxon>Eubacteriales</taxon>
        <taxon>Clostridiales Family XVII. Incertae Sedis</taxon>
        <taxon>Sulfobacillus</taxon>
    </lineage>
</organism>
<accession>A0A7Y0Q3D4</accession>
<dbReference type="AlphaFoldDB" id="A0A7Y0Q3D4"/>
<dbReference type="GO" id="GO:0006355">
    <property type="term" value="P:regulation of DNA-templated transcription"/>
    <property type="evidence" value="ECO:0007669"/>
    <property type="project" value="UniProtKB-ARBA"/>
</dbReference>
<keyword evidence="3" id="KW-1133">Transmembrane helix</keyword>
<keyword evidence="1 2" id="KW-0238">DNA-binding</keyword>
<evidence type="ECO:0000313" key="5">
    <source>
        <dbReference type="EMBL" id="NMP23447.1"/>
    </source>
</evidence>
<dbReference type="PRINTS" id="PR00455">
    <property type="entry name" value="HTHTETR"/>
</dbReference>
<keyword evidence="6" id="KW-1185">Reference proteome</keyword>
<dbReference type="Pfam" id="PF17926">
    <property type="entry name" value="TetR_C_21"/>
    <property type="match status" value="1"/>
</dbReference>
<sequence>MEPRGSQEGDPLSAEATKERILAAAMEEFSSFGISGARVDRIAKSAGCNKNLIYVYFENKEMLFTTVLEKHLTRVYEEIPFTPEDLPGYAAKVFDWAMTHPDIVRLMTWYSLEQKVDHLTERASVRDKKLKAIMDAQNDGLIGMTFTPGFLMTAIMALATAWTPTNPFGPSHDPEAGIPQETREAIARAVSLMTKREDS</sequence>
<dbReference type="InterPro" id="IPR009057">
    <property type="entry name" value="Homeodomain-like_sf"/>
</dbReference>
<dbReference type="EMBL" id="JABBVZ010000051">
    <property type="protein sequence ID" value="NMP23447.1"/>
    <property type="molecule type" value="Genomic_DNA"/>
</dbReference>
<dbReference type="SUPFAM" id="SSF48498">
    <property type="entry name" value="Tetracyclin repressor-like, C-terminal domain"/>
    <property type="match status" value="1"/>
</dbReference>